<dbReference type="PIRSF" id="PIRSF015592">
    <property type="entry name" value="Prld-crbxl_pptds"/>
    <property type="match status" value="1"/>
</dbReference>
<dbReference type="Gene3D" id="3.40.630.20">
    <property type="entry name" value="Peptidase C15, pyroglutamyl peptidase I-like"/>
    <property type="match status" value="1"/>
</dbReference>
<dbReference type="Pfam" id="PF01470">
    <property type="entry name" value="Peptidase_C15"/>
    <property type="match status" value="1"/>
</dbReference>
<feature type="active site" evidence="6">
    <location>
        <position position="159"/>
    </location>
</feature>
<dbReference type="OrthoDB" id="9779738at2"/>
<dbReference type="Proteomes" id="UP000198755">
    <property type="component" value="Unassembled WGS sequence"/>
</dbReference>
<dbReference type="AlphaFoldDB" id="A0A1I3WZ74"/>
<dbReference type="InterPro" id="IPR000816">
    <property type="entry name" value="Peptidase_C15"/>
</dbReference>
<dbReference type="GO" id="GO:0016920">
    <property type="term" value="F:pyroglutamyl-peptidase activity"/>
    <property type="evidence" value="ECO:0007669"/>
    <property type="project" value="UniProtKB-EC"/>
</dbReference>
<dbReference type="PANTHER" id="PTHR23402:SF1">
    <property type="entry name" value="PYROGLUTAMYL-PEPTIDASE I"/>
    <property type="match status" value="1"/>
</dbReference>
<comment type="similarity">
    <text evidence="1">Belongs to the peptidase C15 family.</text>
</comment>
<proteinExistence type="inferred from homology"/>
<protein>
    <recommendedName>
        <fullName evidence="6">Pyroglutamyl-peptidase I</fullName>
        <ecNumber evidence="6">3.4.19.3</ecNumber>
    </recommendedName>
</protein>
<sequence>MAERLQANLTGSSPIRILVTGFGSFPGVPQNPTARLVAALARQRARFVRLGVDLHLCVLPVTYFGAPETMEALISSLRPHAVLHFGYAVRRRAVCVETRALNHASVLRADANGSSPSRASIDEAPFVAVSALPYRRIAVSFRRAGLKSAVSIDAGDYVCNHIFLRSLMAMKTGAAGFVHIPPVRRAGQQRSALPSHRPDFETVGRAAFFAILETARSLRAAHARPPGLDPRAQGA</sequence>
<name>A0A1I3WZ74_9HYPH</name>
<dbReference type="STRING" id="1612308.SAMN05444581_102257"/>
<keyword evidence="3" id="KW-0645">Protease</keyword>
<keyword evidence="5" id="KW-0788">Thiol protease</keyword>
<evidence type="ECO:0000256" key="1">
    <source>
        <dbReference type="ARBA" id="ARBA00006641"/>
    </source>
</evidence>
<dbReference type="InterPro" id="IPR036440">
    <property type="entry name" value="Peptidase_C15-like_sf"/>
</dbReference>
<evidence type="ECO:0000256" key="6">
    <source>
        <dbReference type="PROSITE-ProRule" id="PRU10077"/>
    </source>
</evidence>
<dbReference type="EMBL" id="FOSN01000002">
    <property type="protein sequence ID" value="SFK12772.1"/>
    <property type="molecule type" value="Genomic_DNA"/>
</dbReference>
<evidence type="ECO:0000256" key="4">
    <source>
        <dbReference type="ARBA" id="ARBA00022801"/>
    </source>
</evidence>
<keyword evidence="8" id="KW-1185">Reference proteome</keyword>
<gene>
    <name evidence="7" type="ORF">SAMN05444581_102257</name>
</gene>
<dbReference type="EC" id="3.4.19.3" evidence="6"/>
<evidence type="ECO:0000313" key="8">
    <source>
        <dbReference type="Proteomes" id="UP000198755"/>
    </source>
</evidence>
<accession>A0A1I3WZ74</accession>
<evidence type="ECO:0000256" key="5">
    <source>
        <dbReference type="ARBA" id="ARBA00022807"/>
    </source>
</evidence>
<evidence type="ECO:0000256" key="2">
    <source>
        <dbReference type="ARBA" id="ARBA00022490"/>
    </source>
</evidence>
<dbReference type="SUPFAM" id="SSF53182">
    <property type="entry name" value="Pyrrolidone carboxyl peptidase (pyroglutamate aminopeptidase)"/>
    <property type="match status" value="1"/>
</dbReference>
<keyword evidence="4" id="KW-0378">Hydrolase</keyword>
<comment type="catalytic activity">
    <reaction evidence="6">
        <text>Release of an N-terminal pyroglutamyl group from a polypeptide, the second amino acid generally not being Pro.</text>
        <dbReference type="EC" id="3.4.19.3"/>
    </reaction>
</comment>
<dbReference type="GO" id="GO:0006508">
    <property type="term" value="P:proteolysis"/>
    <property type="evidence" value="ECO:0007669"/>
    <property type="project" value="UniProtKB-KW"/>
</dbReference>
<dbReference type="PROSITE" id="PS01334">
    <property type="entry name" value="PYRASE_CYS"/>
    <property type="match status" value="1"/>
</dbReference>
<dbReference type="PRINTS" id="PR00706">
    <property type="entry name" value="PYROGLUPTASE"/>
</dbReference>
<dbReference type="InterPro" id="IPR016125">
    <property type="entry name" value="Peptidase_C15-like"/>
</dbReference>
<dbReference type="GO" id="GO:0005829">
    <property type="term" value="C:cytosol"/>
    <property type="evidence" value="ECO:0007669"/>
    <property type="project" value="InterPro"/>
</dbReference>
<keyword evidence="2" id="KW-0963">Cytoplasm</keyword>
<dbReference type="InterPro" id="IPR033694">
    <property type="entry name" value="PGPEP1_Cys_AS"/>
</dbReference>
<evidence type="ECO:0000313" key="7">
    <source>
        <dbReference type="EMBL" id="SFK12772.1"/>
    </source>
</evidence>
<reference evidence="7 8" key="1">
    <citation type="submission" date="2016-10" db="EMBL/GenBank/DDBJ databases">
        <authorList>
            <person name="de Groot N.N."/>
        </authorList>
    </citation>
    <scope>NUCLEOTIDE SEQUENCE [LARGE SCALE GENOMIC DNA]</scope>
    <source>
        <strain evidence="7 8">NE2</strain>
    </source>
</reference>
<evidence type="ECO:0000256" key="3">
    <source>
        <dbReference type="ARBA" id="ARBA00022670"/>
    </source>
</evidence>
<dbReference type="PANTHER" id="PTHR23402">
    <property type="entry name" value="PROTEASE FAMILY C15 PYROGLUTAMYL-PEPTIDASE I-RELATED"/>
    <property type="match status" value="1"/>
</dbReference>
<organism evidence="7 8">
    <name type="scientific">Methylocapsa palsarum</name>
    <dbReference type="NCBI Taxonomy" id="1612308"/>
    <lineage>
        <taxon>Bacteria</taxon>
        <taxon>Pseudomonadati</taxon>
        <taxon>Pseudomonadota</taxon>
        <taxon>Alphaproteobacteria</taxon>
        <taxon>Hyphomicrobiales</taxon>
        <taxon>Beijerinckiaceae</taxon>
        <taxon>Methylocapsa</taxon>
    </lineage>
</organism>